<sequence>MIDNGSATANELRTFLETNQVDLGELINKLVTTGEVVVKHLPGIRQILVIYPYEVANGYTVVAKNSQGYDARFGFIFNSIPPVCHAGYDPKQWRSPTDGSNKPMDMTAHCAEPASKTNARGSQNAPRAGADYRAPVASYDLGDSTLSWGDDGSRVAYDGGAAALYGDDSWKSLLLQPLL</sequence>
<organism evidence="1 2">
    <name type="scientific">Nocardioides pocheonensis</name>
    <dbReference type="NCBI Taxonomy" id="661485"/>
    <lineage>
        <taxon>Bacteria</taxon>
        <taxon>Bacillati</taxon>
        <taxon>Actinomycetota</taxon>
        <taxon>Actinomycetes</taxon>
        <taxon>Propionibacteriales</taxon>
        <taxon>Nocardioidaceae</taxon>
        <taxon>Nocardioides</taxon>
    </lineage>
</organism>
<name>A0A3N0GNK4_9ACTN</name>
<protein>
    <submittedName>
        <fullName evidence="1">Uncharacterized protein</fullName>
    </submittedName>
</protein>
<dbReference type="EMBL" id="RJSF01000040">
    <property type="protein sequence ID" value="RNM13732.1"/>
    <property type="molecule type" value="Genomic_DNA"/>
</dbReference>
<reference evidence="1 2" key="1">
    <citation type="submission" date="2018-11" db="EMBL/GenBank/DDBJ databases">
        <authorList>
            <person name="Li F."/>
        </authorList>
    </citation>
    <scope>NUCLEOTIDE SEQUENCE [LARGE SCALE GENOMIC DNA]</scope>
    <source>
        <strain evidence="1 2">Gsoil 818</strain>
    </source>
</reference>
<dbReference type="Proteomes" id="UP000279994">
    <property type="component" value="Unassembled WGS sequence"/>
</dbReference>
<accession>A0A3N0GNK4</accession>
<proteinExistence type="predicted"/>
<keyword evidence="2" id="KW-1185">Reference proteome</keyword>
<evidence type="ECO:0000313" key="2">
    <source>
        <dbReference type="Proteomes" id="UP000279994"/>
    </source>
</evidence>
<evidence type="ECO:0000313" key="1">
    <source>
        <dbReference type="EMBL" id="RNM13732.1"/>
    </source>
</evidence>
<gene>
    <name evidence="1" type="ORF">EFL26_12190</name>
</gene>
<comment type="caution">
    <text evidence="1">The sequence shown here is derived from an EMBL/GenBank/DDBJ whole genome shotgun (WGS) entry which is preliminary data.</text>
</comment>
<dbReference type="OrthoDB" id="4741753at2"/>
<dbReference type="AlphaFoldDB" id="A0A3N0GNK4"/>